<dbReference type="AlphaFoldDB" id="Q6UCN5"/>
<reference evidence="1" key="2">
    <citation type="submission" date="2017-01" db="EMBL/GenBank/DDBJ databases">
        <authorList>
            <person name="Mah S.A."/>
            <person name="Swanson W.J."/>
            <person name="Moy G.W."/>
            <person name="Vacquier V.D."/>
        </authorList>
    </citation>
    <scope>NUCLEOTIDE SEQUENCE</scope>
</reference>
<organism evidence="1">
    <name type="scientific">uncultured marine alpha proteobacterium HOT2C01</name>
    <dbReference type="NCBI Taxonomy" id="248049"/>
    <lineage>
        <taxon>Bacteria</taxon>
        <taxon>Pseudomonadati</taxon>
        <taxon>Pseudomonadota</taxon>
        <taxon>Alphaproteobacteria</taxon>
        <taxon>environmental samples</taxon>
    </lineage>
</organism>
<evidence type="ECO:0000313" key="1">
    <source>
        <dbReference type="EMBL" id="AAR05355.1"/>
    </source>
</evidence>
<name>Q6UCN5_9PROT</name>
<accession>Q6UCN5</accession>
<reference evidence="1" key="1">
    <citation type="journal article" date="2003" name="Proc. Natl. Acad. Sci. U.S.A.">
        <title>Proteorhodopsin genes are distributed among divergent marine bacterial taxa.</title>
        <authorList>
            <person name="De La Torre J.R."/>
            <person name="Christianson L.M."/>
            <person name="Beja O."/>
            <person name="Suzuki M.T."/>
            <person name="Karl D.M."/>
            <person name="Heidelberg J."/>
            <person name="DeLong E.F."/>
        </authorList>
    </citation>
    <scope>NUCLEOTIDE SEQUENCE</scope>
</reference>
<protein>
    <submittedName>
        <fullName evidence="1">Uncharacterized protein</fullName>
    </submittedName>
</protein>
<gene>
    <name evidence="1" type="ORF">HOT2C01.46</name>
</gene>
<proteinExistence type="predicted"/>
<sequence length="102" mass="12327">MDTDEVISEIGTAMENLLEKDENGFSWDLENKVKKRVLIDNDLYHLYSDREIEEQMYWYSLFDDPELTEKQKIGMLRTLIDKLTQWTEIELSDDVLLWRKHI</sequence>
<dbReference type="EMBL" id="AY372455">
    <property type="protein sequence ID" value="AAR05355.1"/>
    <property type="molecule type" value="Genomic_DNA"/>
</dbReference>